<organism evidence="1 2">
    <name type="scientific">Escherichia phage EcS1</name>
    <dbReference type="NCBI Taxonomy" id="2083276"/>
    <lineage>
        <taxon>Viruses</taxon>
        <taxon>Duplodnaviria</taxon>
        <taxon>Heunggongvirae</taxon>
        <taxon>Uroviricota</taxon>
        <taxon>Caudoviricetes</taxon>
        <taxon>Pantevenvirales</taxon>
        <taxon>Straboviridae</taxon>
        <taxon>Tevenvirinae</taxon>
        <taxon>Kagamiyamavirus</taxon>
        <taxon>Kagamiyamavirus ecs1</taxon>
    </lineage>
</organism>
<dbReference type="GeneID" id="65108427"/>
<dbReference type="KEGG" id="vg:65108427"/>
<evidence type="ECO:0000313" key="1">
    <source>
        <dbReference type="EMBL" id="BBC78288.1"/>
    </source>
</evidence>
<evidence type="ECO:0000313" key="2">
    <source>
        <dbReference type="Proteomes" id="UP000250157"/>
    </source>
</evidence>
<sequence length="79" mass="8895">MTGLDFVHMINSPDLKTQLKAKMYSLCESAKCTGGVNQITTNRIRSGSISRKDGIEEIDLSEYELNKTLLNIFNEIDKL</sequence>
<dbReference type="Proteomes" id="UP000250157">
    <property type="component" value="Segment"/>
</dbReference>
<proteinExistence type="predicted"/>
<protein>
    <submittedName>
        <fullName evidence="1">Uncharacterized protein</fullName>
    </submittedName>
</protein>
<reference evidence="1 2" key="1">
    <citation type="submission" date="2018-02" db="EMBL/GenBank/DDBJ databases">
        <title>Full genome sequencing of a novel polyvalent bacteriophage as one of T4-Family member.</title>
        <authorList>
            <person name="Kawasaki T."/>
            <person name="Saad A.M."/>
            <person name="Yamada T."/>
        </authorList>
    </citation>
    <scope>NUCLEOTIDE SEQUENCE [LARGE SCALE GENOMIC DNA]</scope>
    <source>
        <strain evidence="1 2">EcS1</strain>
    </source>
</reference>
<dbReference type="RefSeq" id="YP_010090935.1">
    <property type="nucleotide sequence ID" value="NC_055721.1"/>
</dbReference>
<name>A0A2Z5ZCA5_9CAUD</name>
<dbReference type="EMBL" id="LC371242">
    <property type="protein sequence ID" value="BBC78288.1"/>
    <property type="molecule type" value="Genomic_DNA"/>
</dbReference>
<keyword evidence="2" id="KW-1185">Reference proteome</keyword>
<accession>A0A2Z5ZCA5</accession>